<feature type="chain" id="PRO_5021952305" evidence="2">
    <location>
        <begin position="32"/>
        <end position="160"/>
    </location>
</feature>
<name>A0A518V4D3_BRELA</name>
<sequence length="160" mass="17128">MINKKIIKGIAILTTVGFLGGAIAPASSAFAQEKMSSHSKKTVTRVPVSKPASKPQGVPAVVAVYAIPGVGEVALLATGAIAIGGAIYYAGSWLYDVFQSWFKADTADDIISSKKKGSIRREFPTEWLDKTLDEIESAAQRGDKNAKKAKKLLTDKRFDK</sequence>
<keyword evidence="2" id="KW-0732">Signal</keyword>
<feature type="region of interest" description="Disordered" evidence="1">
    <location>
        <begin position="139"/>
        <end position="160"/>
    </location>
</feature>
<reference evidence="3 4" key="1">
    <citation type="submission" date="2018-11" db="EMBL/GenBank/DDBJ databases">
        <title>Phylogenetic determinants of toxin gene distribution in genomes of Brevibacillus laterosporus.</title>
        <authorList>
            <person name="Glare T.R."/>
            <person name="Durrant A."/>
            <person name="Berry C."/>
            <person name="Palma L."/>
            <person name="Ormskirk M."/>
            <person name="Cox M.O."/>
        </authorList>
    </citation>
    <scope>NUCLEOTIDE SEQUENCE [LARGE SCALE GENOMIC DNA]</scope>
    <source>
        <strain evidence="3 4">1821L</strain>
    </source>
</reference>
<evidence type="ECO:0000256" key="1">
    <source>
        <dbReference type="SAM" id="MobiDB-lite"/>
    </source>
</evidence>
<accession>A0A518V4D3</accession>
<dbReference type="EMBL" id="CP033464">
    <property type="protein sequence ID" value="QDX91850.1"/>
    <property type="molecule type" value="Genomic_DNA"/>
</dbReference>
<organism evidence="3 4">
    <name type="scientific">Brevibacillus laterosporus</name>
    <name type="common">Bacillus laterosporus</name>
    <dbReference type="NCBI Taxonomy" id="1465"/>
    <lineage>
        <taxon>Bacteria</taxon>
        <taxon>Bacillati</taxon>
        <taxon>Bacillota</taxon>
        <taxon>Bacilli</taxon>
        <taxon>Bacillales</taxon>
        <taxon>Paenibacillaceae</taxon>
        <taxon>Brevibacillus</taxon>
    </lineage>
</organism>
<keyword evidence="4" id="KW-1185">Reference proteome</keyword>
<evidence type="ECO:0000313" key="4">
    <source>
        <dbReference type="Proteomes" id="UP000319432"/>
    </source>
</evidence>
<feature type="signal peptide" evidence="2">
    <location>
        <begin position="1"/>
        <end position="31"/>
    </location>
</feature>
<dbReference type="OrthoDB" id="41445at2"/>
<evidence type="ECO:0000313" key="3">
    <source>
        <dbReference type="EMBL" id="QDX91850.1"/>
    </source>
</evidence>
<feature type="compositionally biased region" description="Basic and acidic residues" evidence="1">
    <location>
        <begin position="141"/>
        <end position="160"/>
    </location>
</feature>
<proteinExistence type="predicted"/>
<dbReference type="AlphaFoldDB" id="A0A518V4D3"/>
<gene>
    <name evidence="3" type="ORF">EEL30_05390</name>
</gene>
<dbReference type="Proteomes" id="UP000319432">
    <property type="component" value="Chromosome"/>
</dbReference>
<protein>
    <submittedName>
        <fullName evidence="3">Uncharacterized protein</fullName>
    </submittedName>
</protein>
<evidence type="ECO:0000256" key="2">
    <source>
        <dbReference type="SAM" id="SignalP"/>
    </source>
</evidence>